<dbReference type="EMBL" id="ASGP02000005">
    <property type="protein sequence ID" value="KAH9506108.1"/>
    <property type="molecule type" value="Genomic_DNA"/>
</dbReference>
<accession>A0A922KZL8</accession>
<organism evidence="1 2">
    <name type="scientific">Dermatophagoides farinae</name>
    <name type="common">American house dust mite</name>
    <dbReference type="NCBI Taxonomy" id="6954"/>
    <lineage>
        <taxon>Eukaryota</taxon>
        <taxon>Metazoa</taxon>
        <taxon>Ecdysozoa</taxon>
        <taxon>Arthropoda</taxon>
        <taxon>Chelicerata</taxon>
        <taxon>Arachnida</taxon>
        <taxon>Acari</taxon>
        <taxon>Acariformes</taxon>
        <taxon>Sarcoptiformes</taxon>
        <taxon>Astigmata</taxon>
        <taxon>Psoroptidia</taxon>
        <taxon>Analgoidea</taxon>
        <taxon>Pyroglyphidae</taxon>
        <taxon>Dermatophagoidinae</taxon>
        <taxon>Dermatophagoides</taxon>
    </lineage>
</organism>
<reference evidence="1" key="1">
    <citation type="submission" date="2013-05" db="EMBL/GenBank/DDBJ databases">
        <authorList>
            <person name="Yim A.K.Y."/>
            <person name="Chan T.F."/>
            <person name="Ji K.M."/>
            <person name="Liu X.Y."/>
            <person name="Zhou J.W."/>
            <person name="Li R.Q."/>
            <person name="Yang K.Y."/>
            <person name="Li J."/>
            <person name="Li M."/>
            <person name="Law P.T.W."/>
            <person name="Wu Y.L."/>
            <person name="Cai Z.L."/>
            <person name="Qin H."/>
            <person name="Bao Y."/>
            <person name="Leung R.K.K."/>
            <person name="Ng P.K.S."/>
            <person name="Zou J."/>
            <person name="Zhong X.J."/>
            <person name="Ran P.X."/>
            <person name="Zhong N.S."/>
            <person name="Liu Z.G."/>
            <person name="Tsui S.K.W."/>
        </authorList>
    </citation>
    <scope>NUCLEOTIDE SEQUENCE</scope>
    <source>
        <strain evidence="1">Derf</strain>
        <tissue evidence="1">Whole organism</tissue>
    </source>
</reference>
<evidence type="ECO:0000313" key="2">
    <source>
        <dbReference type="Proteomes" id="UP000790347"/>
    </source>
</evidence>
<evidence type="ECO:0000313" key="1">
    <source>
        <dbReference type="EMBL" id="KAH9506108.1"/>
    </source>
</evidence>
<name>A0A922KZL8_DERFA</name>
<reference evidence="1" key="2">
    <citation type="journal article" date="2022" name="Res Sq">
        <title>Comparative Genomics Reveals Insights into the Divergent Evolution of Astigmatic Mites and Household Pest Adaptations.</title>
        <authorList>
            <person name="Xiong Q."/>
            <person name="Wan A.T.-Y."/>
            <person name="Liu X.-Y."/>
            <person name="Fung C.S.-H."/>
            <person name="Xiao X."/>
            <person name="Malainual N."/>
            <person name="Hou J."/>
            <person name="Wang L."/>
            <person name="Wang M."/>
            <person name="Yang K."/>
            <person name="Cui Y."/>
            <person name="Leung E."/>
            <person name="Nong W."/>
            <person name="Shin S.-K."/>
            <person name="Au S."/>
            <person name="Jeong K.Y."/>
            <person name="Chew F.T."/>
            <person name="Hui J."/>
            <person name="Leung T.F."/>
            <person name="Tungtrongchitr A."/>
            <person name="Zhong N."/>
            <person name="Liu Z."/>
            <person name="Tsui S."/>
        </authorList>
    </citation>
    <scope>NUCLEOTIDE SEQUENCE</scope>
    <source>
        <strain evidence="1">Derf</strain>
        <tissue evidence="1">Whole organism</tissue>
    </source>
</reference>
<gene>
    <name evidence="1" type="ORF">DERF_010854</name>
</gene>
<protein>
    <submittedName>
        <fullName evidence="1">Uncharacterized protein</fullName>
    </submittedName>
</protein>
<keyword evidence="2" id="KW-1185">Reference proteome</keyword>
<dbReference type="Proteomes" id="UP000790347">
    <property type="component" value="Unassembled WGS sequence"/>
</dbReference>
<sequence length="178" mass="21218">MSRYCGSCYLQNQYLEQQRCYVEPQKIETSGITIQYFSIKDLLKSIVVKHPYVLDSIVREQSLNFSPEWEREEDFTIMNELDITDQERFERLKGKLRIEISLDDFTFVGKKGRKFLAGYLTCSNLEFRDRTKRDQISMFLMVKRPAQHLNEEMFTILSPFVQEMKRLGRDGIDFFHKG</sequence>
<dbReference type="AlphaFoldDB" id="A0A922KZL8"/>
<proteinExistence type="predicted"/>
<comment type="caution">
    <text evidence="1">The sequence shown here is derived from an EMBL/GenBank/DDBJ whole genome shotgun (WGS) entry which is preliminary data.</text>
</comment>